<feature type="transmembrane region" description="Helical" evidence="7">
    <location>
        <begin position="34"/>
        <end position="60"/>
    </location>
</feature>
<dbReference type="InterPro" id="IPR052027">
    <property type="entry name" value="PspC"/>
</dbReference>
<evidence type="ECO:0000256" key="4">
    <source>
        <dbReference type="ARBA" id="ARBA00022989"/>
    </source>
</evidence>
<feature type="transmembrane region" description="Helical" evidence="7">
    <location>
        <begin position="117"/>
        <end position="133"/>
    </location>
</feature>
<feature type="compositionally biased region" description="Basic and acidic residues" evidence="6">
    <location>
        <begin position="169"/>
        <end position="185"/>
    </location>
</feature>
<dbReference type="Proteomes" id="UP000000493">
    <property type="component" value="Chromosome"/>
</dbReference>
<evidence type="ECO:0000256" key="2">
    <source>
        <dbReference type="ARBA" id="ARBA00022475"/>
    </source>
</evidence>
<protein>
    <submittedName>
        <fullName evidence="9">Phage shock protein C, PspC</fullName>
    </submittedName>
</protein>
<evidence type="ECO:0000256" key="6">
    <source>
        <dbReference type="SAM" id="MobiDB-lite"/>
    </source>
</evidence>
<dbReference type="EMBL" id="CP002859">
    <property type="protein sequence ID" value="AEI46651.1"/>
    <property type="molecule type" value="Genomic_DNA"/>
</dbReference>
<keyword evidence="10" id="KW-1185">Reference proteome</keyword>
<dbReference type="Pfam" id="PF04024">
    <property type="entry name" value="PspC"/>
    <property type="match status" value="1"/>
</dbReference>
<dbReference type="RefSeq" id="WP_013925976.1">
    <property type="nucleotide sequence ID" value="NC_015703.1"/>
</dbReference>
<evidence type="ECO:0000313" key="10">
    <source>
        <dbReference type="Proteomes" id="UP000000493"/>
    </source>
</evidence>
<organism evidence="9 10">
    <name type="scientific">Runella slithyformis (strain ATCC 29530 / DSM 19594 / LMG 11500 / NCIMB 11436 / LSU 4)</name>
    <dbReference type="NCBI Taxonomy" id="761193"/>
    <lineage>
        <taxon>Bacteria</taxon>
        <taxon>Pseudomonadati</taxon>
        <taxon>Bacteroidota</taxon>
        <taxon>Cytophagia</taxon>
        <taxon>Cytophagales</taxon>
        <taxon>Spirosomataceae</taxon>
        <taxon>Runella</taxon>
    </lineage>
</organism>
<evidence type="ECO:0000256" key="1">
    <source>
        <dbReference type="ARBA" id="ARBA00004162"/>
    </source>
</evidence>
<keyword evidence="2" id="KW-1003">Cell membrane</keyword>
<accession>A0A7U3ZG77</accession>
<evidence type="ECO:0000259" key="8">
    <source>
        <dbReference type="Pfam" id="PF04024"/>
    </source>
</evidence>
<reference evidence="10" key="1">
    <citation type="submission" date="2011-06" db="EMBL/GenBank/DDBJ databases">
        <title>The complete genome of chromosome of Runella slithyformis DSM 19594.</title>
        <authorList>
            <consortium name="US DOE Joint Genome Institute (JGI-PGF)"/>
            <person name="Lucas S."/>
            <person name="Han J."/>
            <person name="Lapidus A."/>
            <person name="Bruce D."/>
            <person name="Goodwin L."/>
            <person name="Pitluck S."/>
            <person name="Peters L."/>
            <person name="Kyrpides N."/>
            <person name="Mavromatis K."/>
            <person name="Ivanova N."/>
            <person name="Ovchinnikova G."/>
            <person name="Zhang X."/>
            <person name="Misra M."/>
            <person name="Detter J.C."/>
            <person name="Tapia R."/>
            <person name="Han C."/>
            <person name="Land M."/>
            <person name="Hauser L."/>
            <person name="Markowitz V."/>
            <person name="Cheng J.-F."/>
            <person name="Hugenholtz P."/>
            <person name="Woyke T."/>
            <person name="Wu D."/>
            <person name="Tindall B."/>
            <person name="Faehrich R."/>
            <person name="Brambilla E."/>
            <person name="Klenk H.-P."/>
            <person name="Eisen J.A."/>
        </authorList>
    </citation>
    <scope>NUCLEOTIDE SEQUENCE [LARGE SCALE GENOMIC DNA]</scope>
    <source>
        <strain evidence="10">ATCC 29530 / DSM 19594 / LMG 11500 / NCIMB 11436 / LSU 4</strain>
    </source>
</reference>
<dbReference type="AlphaFoldDB" id="A0A7U3ZG77"/>
<name>A0A7U3ZG77_RUNSL</name>
<dbReference type="InterPro" id="IPR007168">
    <property type="entry name" value="Phageshock_PspC_N"/>
</dbReference>
<dbReference type="GO" id="GO:0005886">
    <property type="term" value="C:plasma membrane"/>
    <property type="evidence" value="ECO:0007669"/>
    <property type="project" value="UniProtKB-SubCell"/>
</dbReference>
<feature type="domain" description="Phage shock protein PspC N-terminal" evidence="8">
    <location>
        <begin position="4"/>
        <end position="62"/>
    </location>
</feature>
<feature type="compositionally biased region" description="Polar residues" evidence="6">
    <location>
        <begin position="144"/>
        <end position="158"/>
    </location>
</feature>
<comment type="subcellular location">
    <subcellularLocation>
        <location evidence="1">Cell membrane</location>
        <topology evidence="1">Single-pass membrane protein</topology>
    </subcellularLocation>
</comment>
<evidence type="ECO:0000313" key="9">
    <source>
        <dbReference type="EMBL" id="AEI46651.1"/>
    </source>
</evidence>
<dbReference type="PANTHER" id="PTHR33885">
    <property type="entry name" value="PHAGE SHOCK PROTEIN C"/>
    <property type="match status" value="1"/>
</dbReference>
<keyword evidence="3 7" id="KW-0812">Transmembrane</keyword>
<evidence type="ECO:0000256" key="5">
    <source>
        <dbReference type="ARBA" id="ARBA00023136"/>
    </source>
</evidence>
<dbReference type="PANTHER" id="PTHR33885:SF3">
    <property type="entry name" value="PHAGE SHOCK PROTEIN C"/>
    <property type="match status" value="1"/>
</dbReference>
<reference evidence="9 10" key="2">
    <citation type="journal article" date="2012" name="Stand. Genomic Sci.">
        <title>Complete genome sequence of the aquatic bacterium Runella slithyformis type strain (LSU 4(T)).</title>
        <authorList>
            <person name="Copeland A."/>
            <person name="Zhang X."/>
            <person name="Misra M."/>
            <person name="Lapidus A."/>
            <person name="Nolan M."/>
            <person name="Lucas S."/>
            <person name="Deshpande S."/>
            <person name="Cheng J.F."/>
            <person name="Tapia R."/>
            <person name="Goodwin L.A."/>
            <person name="Pitluck S."/>
            <person name="Liolios K."/>
            <person name="Pagani I."/>
            <person name="Ivanova N."/>
            <person name="Mikhailova N."/>
            <person name="Pati A."/>
            <person name="Chen A."/>
            <person name="Palaniappan K."/>
            <person name="Land M."/>
            <person name="Hauser L."/>
            <person name="Pan C."/>
            <person name="Jeffries C.D."/>
            <person name="Detter J.C."/>
            <person name="Brambilla E.M."/>
            <person name="Rohde M."/>
            <person name="Djao O.D."/>
            <person name="Goker M."/>
            <person name="Sikorski J."/>
            <person name="Tindall B.J."/>
            <person name="Woyke T."/>
            <person name="Bristow J."/>
            <person name="Eisen J.A."/>
            <person name="Markowitz V."/>
            <person name="Hugenholtz P."/>
            <person name="Kyrpides N.C."/>
            <person name="Klenk H.P."/>
            <person name="Mavromatis K."/>
        </authorList>
    </citation>
    <scope>NUCLEOTIDE SEQUENCE [LARGE SCALE GENOMIC DNA]</scope>
    <source>
        <strain evidence="10">ATCC 29530 / DSM 19594 / LMG 11500 / NCIMB 11436 / LSU 4</strain>
    </source>
</reference>
<evidence type="ECO:0000256" key="7">
    <source>
        <dbReference type="SAM" id="Phobius"/>
    </source>
</evidence>
<evidence type="ECO:0000256" key="3">
    <source>
        <dbReference type="ARBA" id="ARBA00022692"/>
    </source>
</evidence>
<gene>
    <name evidence="9" type="ordered locus">Runsl_0194</name>
</gene>
<dbReference type="KEGG" id="rsi:Runsl_0194"/>
<keyword evidence="4 7" id="KW-1133">Transmembrane helix</keyword>
<keyword evidence="5 7" id="KW-0472">Membrane</keyword>
<sequence length="185" mass="20546">MNNKPLRRIQSEAVLGGVAAGLADYFSIDKAIMRVIFVVLMIFTKGFPVILIYIILWAVLPKGESTPSVTETDWAFSNTPQHKKDFGKGAEIVGYSLLVIGGFMLFDRLFYWIDLDKYIPAALLIGIGLFLILKKTDKPTATFTADTERATPSWTDTAPINDWQPPKSSETKESETPDGSEEPKV</sequence>
<feature type="region of interest" description="Disordered" evidence="6">
    <location>
        <begin position="144"/>
        <end position="185"/>
    </location>
</feature>
<proteinExistence type="predicted"/>